<reference evidence="1 2" key="1">
    <citation type="submission" date="2024-06" db="EMBL/GenBank/DDBJ databases">
        <title>The Natural Products Discovery Center: Release of the First 8490 Sequenced Strains for Exploring Actinobacteria Biosynthetic Diversity.</title>
        <authorList>
            <person name="Kalkreuter E."/>
            <person name="Kautsar S.A."/>
            <person name="Yang D."/>
            <person name="Bader C.D."/>
            <person name="Teijaro C.N."/>
            <person name="Fluegel L."/>
            <person name="Davis C.M."/>
            <person name="Simpson J.R."/>
            <person name="Lauterbach L."/>
            <person name="Steele A.D."/>
            <person name="Gui C."/>
            <person name="Meng S."/>
            <person name="Li G."/>
            <person name="Viehrig K."/>
            <person name="Ye F."/>
            <person name="Su P."/>
            <person name="Kiefer A.F."/>
            <person name="Nichols A."/>
            <person name="Cepeda A.J."/>
            <person name="Yan W."/>
            <person name="Fan B."/>
            <person name="Jiang Y."/>
            <person name="Adhikari A."/>
            <person name="Zheng C.-J."/>
            <person name="Schuster L."/>
            <person name="Cowan T.M."/>
            <person name="Smanski M.J."/>
            <person name="Chevrette M.G."/>
            <person name="De Carvalho L.P.S."/>
            <person name="Shen B."/>
        </authorList>
    </citation>
    <scope>NUCLEOTIDE SEQUENCE [LARGE SCALE GENOMIC DNA]</scope>
    <source>
        <strain evidence="1 2">NPDC019708</strain>
    </source>
</reference>
<proteinExistence type="predicted"/>
<organism evidence="1 2">
    <name type="scientific">Nocardia rhamnosiphila</name>
    <dbReference type="NCBI Taxonomy" id="426716"/>
    <lineage>
        <taxon>Bacteria</taxon>
        <taxon>Bacillati</taxon>
        <taxon>Actinomycetota</taxon>
        <taxon>Actinomycetes</taxon>
        <taxon>Mycobacteriales</taxon>
        <taxon>Nocardiaceae</taxon>
        <taxon>Nocardia</taxon>
    </lineage>
</organism>
<dbReference type="EMBL" id="JBEYBF010000035">
    <property type="protein sequence ID" value="MEU1956284.1"/>
    <property type="molecule type" value="Genomic_DNA"/>
</dbReference>
<sequence length="173" mass="18467">MVTAGGVKVVPPAIGPGTVRTTFPPDVATVPATVPPEALAETNVEFAGVGMVIFRLLMLFTVKPEAELGTEEAPGVMVMATAEPDAAELGAVPVTDVVMFEFWPIPRIVPRQFQFTLTGAALAGAAKQKMDATATGAIMPARSREEVDLMAISRNVEQRYDRMSNPPKRVFKI</sequence>
<name>A0ABV2WZG4_9NOCA</name>
<accession>A0ABV2WZG4</accession>
<protein>
    <submittedName>
        <fullName evidence="1">Uncharacterized protein</fullName>
    </submittedName>
</protein>
<comment type="caution">
    <text evidence="1">The sequence shown here is derived from an EMBL/GenBank/DDBJ whole genome shotgun (WGS) entry which is preliminary data.</text>
</comment>
<dbReference type="Proteomes" id="UP001550628">
    <property type="component" value="Unassembled WGS sequence"/>
</dbReference>
<dbReference type="RefSeq" id="WP_356958998.1">
    <property type="nucleotide sequence ID" value="NZ_JBEYBD010000021.1"/>
</dbReference>
<evidence type="ECO:0000313" key="1">
    <source>
        <dbReference type="EMBL" id="MEU1956284.1"/>
    </source>
</evidence>
<gene>
    <name evidence="1" type="ORF">ABZ510_31105</name>
</gene>
<evidence type="ECO:0000313" key="2">
    <source>
        <dbReference type="Proteomes" id="UP001550628"/>
    </source>
</evidence>
<keyword evidence="2" id="KW-1185">Reference proteome</keyword>